<evidence type="ECO:0000256" key="2">
    <source>
        <dbReference type="SAM" id="MobiDB-lite"/>
    </source>
</evidence>
<name>A0AAR2J7N0_PYGNA</name>
<dbReference type="GeneTree" id="ENSGT00940000165297"/>
<reference evidence="5" key="3">
    <citation type="submission" date="2025-09" db="UniProtKB">
        <authorList>
            <consortium name="Ensembl"/>
        </authorList>
    </citation>
    <scope>IDENTIFICATION</scope>
</reference>
<dbReference type="SMART" id="SM00034">
    <property type="entry name" value="CLECT"/>
    <property type="match status" value="1"/>
</dbReference>
<dbReference type="InterPro" id="IPR050111">
    <property type="entry name" value="C-type_lectin/snaclec_domain"/>
</dbReference>
<organism evidence="5 6">
    <name type="scientific">Pygocentrus nattereri</name>
    <name type="common">Red-bellied piranha</name>
    <dbReference type="NCBI Taxonomy" id="42514"/>
    <lineage>
        <taxon>Eukaryota</taxon>
        <taxon>Metazoa</taxon>
        <taxon>Chordata</taxon>
        <taxon>Craniata</taxon>
        <taxon>Vertebrata</taxon>
        <taxon>Euteleostomi</taxon>
        <taxon>Actinopterygii</taxon>
        <taxon>Neopterygii</taxon>
        <taxon>Teleostei</taxon>
        <taxon>Ostariophysi</taxon>
        <taxon>Characiformes</taxon>
        <taxon>Characoidei</taxon>
        <taxon>Pygocentrus</taxon>
    </lineage>
</organism>
<dbReference type="AlphaFoldDB" id="A0AAR2J7N0"/>
<evidence type="ECO:0000256" key="3">
    <source>
        <dbReference type="SAM" id="Phobius"/>
    </source>
</evidence>
<dbReference type="InterPro" id="IPR016187">
    <property type="entry name" value="CTDL_fold"/>
</dbReference>
<feature type="transmembrane region" description="Helical" evidence="3">
    <location>
        <begin position="31"/>
        <end position="54"/>
    </location>
</feature>
<keyword evidence="3" id="KW-0472">Membrane</keyword>
<evidence type="ECO:0000313" key="6">
    <source>
        <dbReference type="Proteomes" id="UP001501920"/>
    </source>
</evidence>
<dbReference type="Proteomes" id="UP001501920">
    <property type="component" value="Chromosome 23"/>
</dbReference>
<feature type="domain" description="C-type lectin" evidence="4">
    <location>
        <begin position="330"/>
        <end position="449"/>
    </location>
</feature>
<evidence type="ECO:0000259" key="4">
    <source>
        <dbReference type="PROSITE" id="PS50041"/>
    </source>
</evidence>
<evidence type="ECO:0000313" key="5">
    <source>
        <dbReference type="Ensembl" id="ENSPNAP00000045846.1"/>
    </source>
</evidence>
<gene>
    <name evidence="5" type="primary">CIAPIN1</name>
</gene>
<dbReference type="GO" id="GO:0030246">
    <property type="term" value="F:carbohydrate binding"/>
    <property type="evidence" value="ECO:0007669"/>
    <property type="project" value="UniProtKB-KW"/>
</dbReference>
<dbReference type="Gene3D" id="3.10.100.10">
    <property type="entry name" value="Mannose-Binding Protein A, subunit A"/>
    <property type="match status" value="1"/>
</dbReference>
<reference evidence="5" key="2">
    <citation type="submission" date="2025-08" db="UniProtKB">
        <authorList>
            <consortium name="Ensembl"/>
        </authorList>
    </citation>
    <scope>IDENTIFICATION</scope>
</reference>
<feature type="compositionally biased region" description="Polar residues" evidence="2">
    <location>
        <begin position="1"/>
        <end position="10"/>
    </location>
</feature>
<keyword evidence="1" id="KW-0430">Lectin</keyword>
<dbReference type="CDD" id="cd03590">
    <property type="entry name" value="CLECT_DC-SIGN_like"/>
    <property type="match status" value="1"/>
</dbReference>
<dbReference type="PROSITE" id="PS50041">
    <property type="entry name" value="C_TYPE_LECTIN_2"/>
    <property type="match status" value="1"/>
</dbReference>
<proteinExistence type="predicted"/>
<dbReference type="Ensembl" id="ENSPNAT00000070856.1">
    <property type="protein sequence ID" value="ENSPNAP00000045846.1"/>
    <property type="gene ID" value="ENSPNAG00000034441.1"/>
</dbReference>
<keyword evidence="3" id="KW-0812">Transmembrane</keyword>
<feature type="region of interest" description="Disordered" evidence="2">
    <location>
        <begin position="1"/>
        <end position="21"/>
    </location>
</feature>
<evidence type="ECO:0000256" key="1">
    <source>
        <dbReference type="ARBA" id="ARBA00022734"/>
    </source>
</evidence>
<sequence length="450" mass="50054">MENHSNSYSSMEMDEEHRGSPKASVCSKRSVILLVSGALVIFVLFVMIFVIFGYQERRFAELERSMTTHHSSVNSMNSDLKGKLTDTGAELETMILQLKTSVSGLSSYVDLYTSRIQDQLKTGPQVKKLSEIQILIIKLNSSLASLSSKMETKLQDAGTQQDGQSSELKRFLDRLNSSISELTAKLQDTDQKVMAGLSEMKDKLKISSKTAVFAQESQNRTLAEVVKLSSSVESLSSKLQSTDQKVMATLSNMKTKLESSGKIAVFAQESQNRTLAEVVKLSSSVESLSSKLQSTDQKVMAALSEMKAKLESCSKTAEGGSTCKPGWTPQGCKCYFFSTDKLNWHQARDYCRSQSASLLKLETKDEWVFVTARTTLQHYWVGLTDEDTGQWRWTDGTPYVMNKDDWEVGQPDDWKNHGLGEEGEDCGHLKAAGKFNDAHCSNSMKYICKA</sequence>
<dbReference type="InterPro" id="IPR033989">
    <property type="entry name" value="CD209-like_CTLD"/>
</dbReference>
<protein>
    <recommendedName>
        <fullName evidence="4">C-type lectin domain-containing protein</fullName>
    </recommendedName>
</protein>
<dbReference type="SUPFAM" id="SSF56436">
    <property type="entry name" value="C-type lectin-like"/>
    <property type="match status" value="1"/>
</dbReference>
<keyword evidence="3" id="KW-1133">Transmembrane helix</keyword>
<dbReference type="InterPro" id="IPR001304">
    <property type="entry name" value="C-type_lectin-like"/>
</dbReference>
<dbReference type="PANTHER" id="PTHR22803">
    <property type="entry name" value="MANNOSE, PHOSPHOLIPASE, LECTIN RECEPTOR RELATED"/>
    <property type="match status" value="1"/>
</dbReference>
<dbReference type="Pfam" id="PF00059">
    <property type="entry name" value="Lectin_C"/>
    <property type="match status" value="1"/>
</dbReference>
<accession>A0AAR2J7N0</accession>
<reference evidence="5 6" key="1">
    <citation type="submission" date="2020-10" db="EMBL/GenBank/DDBJ databases">
        <title>Pygocentrus nattereri (red-bellied piranha) genome, fPygNat1, primary haplotype.</title>
        <authorList>
            <person name="Myers G."/>
            <person name="Meyer A."/>
            <person name="Karagic N."/>
            <person name="Pippel M."/>
            <person name="Winkler S."/>
            <person name="Tracey A."/>
            <person name="Wood J."/>
            <person name="Formenti G."/>
            <person name="Howe K."/>
            <person name="Fedrigo O."/>
            <person name="Jarvis E.D."/>
        </authorList>
    </citation>
    <scope>NUCLEOTIDE SEQUENCE [LARGE SCALE GENOMIC DNA]</scope>
</reference>
<dbReference type="InterPro" id="IPR016186">
    <property type="entry name" value="C-type_lectin-like/link_sf"/>
</dbReference>
<keyword evidence="6" id="KW-1185">Reference proteome</keyword>